<dbReference type="CDD" id="cd00156">
    <property type="entry name" value="REC"/>
    <property type="match status" value="1"/>
</dbReference>
<feature type="modified residue" description="4-aspartylphosphate" evidence="2">
    <location>
        <position position="69"/>
    </location>
</feature>
<dbReference type="Proteomes" id="UP000290365">
    <property type="component" value="Chromosome"/>
</dbReference>
<protein>
    <submittedName>
        <fullName evidence="4">Response regulator</fullName>
    </submittedName>
</protein>
<name>A0A4P6JPL2_KTERU</name>
<dbReference type="InterPro" id="IPR011006">
    <property type="entry name" value="CheY-like_superfamily"/>
</dbReference>
<evidence type="ECO:0000313" key="4">
    <source>
        <dbReference type="EMBL" id="QBD76706.1"/>
    </source>
</evidence>
<keyword evidence="1 2" id="KW-0597">Phosphoprotein</keyword>
<dbReference type="OrthoDB" id="159357at2"/>
<dbReference type="KEGG" id="kbs:EPA93_12105"/>
<evidence type="ECO:0000256" key="1">
    <source>
        <dbReference type="ARBA" id="ARBA00022553"/>
    </source>
</evidence>
<sequence length="139" mass="15977">MIQQETCSPAQTTSPAFKLIIVVEDDADFGACLIQMIREETPYRAIHAHDAFEALRMTGHFKFDLFLLDYQLPGIDGLDLYDLLRSTEGHENVPALFITASSRLPQKELEKRKLHSLYKPFELDELTRTLRELLEPQEA</sequence>
<dbReference type="GO" id="GO:0000160">
    <property type="term" value="P:phosphorelay signal transduction system"/>
    <property type="evidence" value="ECO:0007669"/>
    <property type="project" value="InterPro"/>
</dbReference>
<dbReference type="PROSITE" id="PS50110">
    <property type="entry name" value="RESPONSE_REGULATORY"/>
    <property type="match status" value="1"/>
</dbReference>
<organism evidence="4 5">
    <name type="scientific">Ktedonosporobacter rubrisoli</name>
    <dbReference type="NCBI Taxonomy" id="2509675"/>
    <lineage>
        <taxon>Bacteria</taxon>
        <taxon>Bacillati</taxon>
        <taxon>Chloroflexota</taxon>
        <taxon>Ktedonobacteria</taxon>
        <taxon>Ktedonobacterales</taxon>
        <taxon>Ktedonosporobacteraceae</taxon>
        <taxon>Ktedonosporobacter</taxon>
    </lineage>
</organism>
<dbReference type="PANTHER" id="PTHR44591">
    <property type="entry name" value="STRESS RESPONSE REGULATOR PROTEIN 1"/>
    <property type="match status" value="1"/>
</dbReference>
<dbReference type="Pfam" id="PF00072">
    <property type="entry name" value="Response_reg"/>
    <property type="match status" value="1"/>
</dbReference>
<accession>A0A4P6JPL2</accession>
<evidence type="ECO:0000256" key="2">
    <source>
        <dbReference type="PROSITE-ProRule" id="PRU00169"/>
    </source>
</evidence>
<evidence type="ECO:0000313" key="5">
    <source>
        <dbReference type="Proteomes" id="UP000290365"/>
    </source>
</evidence>
<keyword evidence="5" id="KW-1185">Reference proteome</keyword>
<proteinExistence type="predicted"/>
<reference evidence="4 5" key="1">
    <citation type="submission" date="2019-01" db="EMBL/GenBank/DDBJ databases">
        <title>Ktedonosporobacter rubrisoli SCAWS-G2.</title>
        <authorList>
            <person name="Huang Y."/>
            <person name="Yan B."/>
        </authorList>
    </citation>
    <scope>NUCLEOTIDE SEQUENCE [LARGE SCALE GENOMIC DNA]</scope>
    <source>
        <strain evidence="4 5">SCAWS-G2</strain>
    </source>
</reference>
<dbReference type="EMBL" id="CP035758">
    <property type="protein sequence ID" value="QBD76706.1"/>
    <property type="molecule type" value="Genomic_DNA"/>
</dbReference>
<dbReference type="RefSeq" id="WP_129887744.1">
    <property type="nucleotide sequence ID" value="NZ_CP035758.1"/>
</dbReference>
<dbReference type="Gene3D" id="3.40.50.2300">
    <property type="match status" value="1"/>
</dbReference>
<evidence type="ECO:0000259" key="3">
    <source>
        <dbReference type="PROSITE" id="PS50110"/>
    </source>
</evidence>
<dbReference type="AlphaFoldDB" id="A0A4P6JPL2"/>
<dbReference type="InterPro" id="IPR001789">
    <property type="entry name" value="Sig_transdc_resp-reg_receiver"/>
</dbReference>
<dbReference type="PANTHER" id="PTHR44591:SF3">
    <property type="entry name" value="RESPONSE REGULATORY DOMAIN-CONTAINING PROTEIN"/>
    <property type="match status" value="1"/>
</dbReference>
<feature type="domain" description="Response regulatory" evidence="3">
    <location>
        <begin position="19"/>
        <end position="134"/>
    </location>
</feature>
<gene>
    <name evidence="4" type="ORF">EPA93_12105</name>
</gene>
<dbReference type="InterPro" id="IPR050595">
    <property type="entry name" value="Bact_response_regulator"/>
</dbReference>
<dbReference type="SUPFAM" id="SSF52172">
    <property type="entry name" value="CheY-like"/>
    <property type="match status" value="1"/>
</dbReference>
<dbReference type="SMART" id="SM00448">
    <property type="entry name" value="REC"/>
    <property type="match status" value="1"/>
</dbReference>